<protein>
    <submittedName>
        <fullName evidence="1">Uncharacterized protein</fullName>
    </submittedName>
</protein>
<dbReference type="AlphaFoldDB" id="A0A5J4QNW5"/>
<gene>
    <name evidence="1" type="ORF">EZS27_027857</name>
</gene>
<name>A0A5J4QNW5_9ZZZZ</name>
<comment type="caution">
    <text evidence="1">The sequence shown here is derived from an EMBL/GenBank/DDBJ whole genome shotgun (WGS) entry which is preliminary data.</text>
</comment>
<organism evidence="1">
    <name type="scientific">termite gut metagenome</name>
    <dbReference type="NCBI Taxonomy" id="433724"/>
    <lineage>
        <taxon>unclassified sequences</taxon>
        <taxon>metagenomes</taxon>
        <taxon>organismal metagenomes</taxon>
    </lineage>
</organism>
<proteinExistence type="predicted"/>
<reference evidence="1" key="1">
    <citation type="submission" date="2019-03" db="EMBL/GenBank/DDBJ databases">
        <title>Single cell metagenomics reveals metabolic interactions within the superorganism composed of flagellate Streblomastix strix and complex community of Bacteroidetes bacteria on its surface.</title>
        <authorList>
            <person name="Treitli S.C."/>
            <person name="Kolisko M."/>
            <person name="Husnik F."/>
            <person name="Keeling P."/>
            <person name="Hampl V."/>
        </authorList>
    </citation>
    <scope>NUCLEOTIDE SEQUENCE</scope>
    <source>
        <strain evidence="1">STM</strain>
    </source>
</reference>
<dbReference type="EMBL" id="SNRY01003002">
    <property type="protein sequence ID" value="KAA6322620.1"/>
    <property type="molecule type" value="Genomic_DNA"/>
</dbReference>
<sequence>MGVGQVKEIQEIPVDNANVWFCDCLWKVGVFDYQLSEI</sequence>
<accession>A0A5J4QNW5</accession>
<evidence type="ECO:0000313" key="1">
    <source>
        <dbReference type="EMBL" id="KAA6322620.1"/>
    </source>
</evidence>